<keyword evidence="6" id="KW-0539">Nucleus</keyword>
<dbReference type="SMART" id="SM00355">
    <property type="entry name" value="ZnF_C2H2"/>
    <property type="match status" value="4"/>
</dbReference>
<feature type="compositionally biased region" description="Low complexity" evidence="8">
    <location>
        <begin position="705"/>
        <end position="723"/>
    </location>
</feature>
<comment type="subcellular location">
    <subcellularLocation>
        <location evidence="1">Nucleus</location>
    </subcellularLocation>
</comment>
<evidence type="ECO:0000259" key="9">
    <source>
        <dbReference type="PROSITE" id="PS50157"/>
    </source>
</evidence>
<feature type="compositionally biased region" description="Basic and acidic residues" evidence="8">
    <location>
        <begin position="333"/>
        <end position="345"/>
    </location>
</feature>
<feature type="domain" description="C2H2-type" evidence="9">
    <location>
        <begin position="595"/>
        <end position="622"/>
    </location>
</feature>
<evidence type="ECO:0000256" key="5">
    <source>
        <dbReference type="ARBA" id="ARBA00022833"/>
    </source>
</evidence>
<dbReference type="PROSITE" id="PS00028">
    <property type="entry name" value="ZINC_FINGER_C2H2_1"/>
    <property type="match status" value="4"/>
</dbReference>
<name>A0ABD3XF52_SINWO</name>
<feature type="region of interest" description="Disordered" evidence="8">
    <location>
        <begin position="37"/>
        <end position="61"/>
    </location>
</feature>
<reference evidence="10 11" key="1">
    <citation type="submission" date="2024-11" db="EMBL/GenBank/DDBJ databases">
        <title>Chromosome-level genome assembly of the freshwater bivalve Anodonta woodiana.</title>
        <authorList>
            <person name="Chen X."/>
        </authorList>
    </citation>
    <scope>NUCLEOTIDE SEQUENCE [LARGE SCALE GENOMIC DNA]</scope>
    <source>
        <strain evidence="10">MN2024</strain>
        <tissue evidence="10">Gills</tissue>
    </source>
</reference>
<evidence type="ECO:0000313" key="10">
    <source>
        <dbReference type="EMBL" id="KAL3884750.1"/>
    </source>
</evidence>
<feature type="region of interest" description="Disordered" evidence="8">
    <location>
        <begin position="701"/>
        <end position="723"/>
    </location>
</feature>
<gene>
    <name evidence="10" type="ORF">ACJMK2_024859</name>
</gene>
<protein>
    <recommendedName>
        <fullName evidence="9">C2H2-type domain-containing protein</fullName>
    </recommendedName>
</protein>
<dbReference type="GO" id="GO:0008270">
    <property type="term" value="F:zinc ion binding"/>
    <property type="evidence" value="ECO:0007669"/>
    <property type="project" value="UniProtKB-KW"/>
</dbReference>
<evidence type="ECO:0000256" key="6">
    <source>
        <dbReference type="ARBA" id="ARBA00023242"/>
    </source>
</evidence>
<evidence type="ECO:0000256" key="7">
    <source>
        <dbReference type="PROSITE-ProRule" id="PRU00042"/>
    </source>
</evidence>
<dbReference type="Proteomes" id="UP001634394">
    <property type="component" value="Unassembled WGS sequence"/>
</dbReference>
<feature type="compositionally biased region" description="Low complexity" evidence="8">
    <location>
        <begin position="363"/>
        <end position="379"/>
    </location>
</feature>
<dbReference type="AlphaFoldDB" id="A0ABD3XF52"/>
<comment type="caution">
    <text evidence="10">The sequence shown here is derived from an EMBL/GenBank/DDBJ whole genome shotgun (WGS) entry which is preliminary data.</text>
</comment>
<feature type="domain" description="C2H2-type" evidence="9">
    <location>
        <begin position="623"/>
        <end position="650"/>
    </location>
</feature>
<feature type="compositionally biased region" description="Polar residues" evidence="8">
    <location>
        <begin position="154"/>
        <end position="171"/>
    </location>
</feature>
<sequence length="723" mass="78540">MDSSVKEEPTASSDANIWTTHNSAALQAVLNAAVSQNQNTSLPPVPPPAHSVRTTSTKPPDTYLDKALLESAVYQESQKGGMTLPLKAEPSAATDNSSSLSWAVQQNSLLQQYGQFMLDRMLSKSGLDPSTAATLAAVAAAATSAESAVTSQANGSATAVDNTSKGDTDPSSAAALEAQRDVYRHMLNYSMTSALAQQYYLSQYGYNYMQDKSVFGRTETQTMATTGANLNSNMNMNAAPRSHQPAVTAMSATTQQQTTQQLPSIDSVLLNLSMKKGREATATTTVPGSGSSIVRTSTATYTPCIMHYGNNNNAIPAYGLQALANAAIEADPKAFSESETERKDSGGMSSKTELEDISDTDDSNMSPSDSSTSQIQSPPRSSYSHLLDNHPHISIPSAHNQYSLYGHNILTAKAMGTLPGIHHFASLAQKTSKMSSNTDTSLTASHHLSKPEMGMKLKVEPAEEKEIADRTIQEHVAAHHLNAAQQQVQDLTTGSLDAAALLAKLPAGSGLEAELQRHLLEQRMYDYDADPNSLQQEPIQLTTDIIGGKTSSRRKSRGRPTSIETQRDPYGRQISTSSSVGAPATPNISGDERTYDCDICGKQFSHNDRLRRHRKIHTTEKPYKCDICGKGFKEKCNLKHHRYIHTGEKPYKCETCGKAFNQRSSLKTHQKVHTGEKPFKCDICEKPFAQKYLLRQHMKKHGEMLQPQSQTPSQSQQLSQSLP</sequence>
<dbReference type="PANTHER" id="PTHR23235:SF142">
    <property type="entry name" value="ZINC FINGER PROTEIN 384"/>
    <property type="match status" value="1"/>
</dbReference>
<dbReference type="GO" id="GO:0005634">
    <property type="term" value="C:nucleus"/>
    <property type="evidence" value="ECO:0007669"/>
    <property type="project" value="UniProtKB-SubCell"/>
</dbReference>
<keyword evidence="5" id="KW-0862">Zinc</keyword>
<keyword evidence="2" id="KW-0479">Metal-binding</keyword>
<dbReference type="FunFam" id="3.30.160.60:FF:000414">
    <property type="entry name" value="Zinc finger protein 398"/>
    <property type="match status" value="1"/>
</dbReference>
<dbReference type="InterPro" id="IPR013087">
    <property type="entry name" value="Znf_C2H2_type"/>
</dbReference>
<dbReference type="FunFam" id="3.30.160.60:FF:001049">
    <property type="entry name" value="zinc finger protein 319"/>
    <property type="match status" value="1"/>
</dbReference>
<dbReference type="Gene3D" id="3.30.160.60">
    <property type="entry name" value="Classic Zinc Finger"/>
    <property type="match status" value="4"/>
</dbReference>
<evidence type="ECO:0000313" key="11">
    <source>
        <dbReference type="Proteomes" id="UP001634394"/>
    </source>
</evidence>
<dbReference type="FunFam" id="3.30.160.60:FF:001498">
    <property type="entry name" value="Zinc finger protein 404"/>
    <property type="match status" value="1"/>
</dbReference>
<keyword evidence="3" id="KW-0677">Repeat</keyword>
<evidence type="ECO:0000256" key="4">
    <source>
        <dbReference type="ARBA" id="ARBA00022771"/>
    </source>
</evidence>
<feature type="domain" description="C2H2-type" evidence="9">
    <location>
        <begin position="651"/>
        <end position="678"/>
    </location>
</feature>
<dbReference type="PROSITE" id="PS50157">
    <property type="entry name" value="ZINC_FINGER_C2H2_2"/>
    <property type="match status" value="4"/>
</dbReference>
<dbReference type="FunFam" id="3.30.160.60:FF:000176">
    <property type="entry name" value="zinc finger protein 70"/>
    <property type="match status" value="1"/>
</dbReference>
<feature type="domain" description="C2H2-type" evidence="9">
    <location>
        <begin position="679"/>
        <end position="701"/>
    </location>
</feature>
<accession>A0ABD3XF52</accession>
<dbReference type="PANTHER" id="PTHR23235">
    <property type="entry name" value="KRUEPPEL-LIKE TRANSCRIPTION FACTOR"/>
    <property type="match status" value="1"/>
</dbReference>
<feature type="region of interest" description="Disordered" evidence="8">
    <location>
        <begin position="333"/>
        <end position="389"/>
    </location>
</feature>
<keyword evidence="4 7" id="KW-0863">Zinc-finger</keyword>
<feature type="region of interest" description="Disordered" evidence="8">
    <location>
        <begin position="147"/>
        <end position="172"/>
    </location>
</feature>
<dbReference type="InterPro" id="IPR036236">
    <property type="entry name" value="Znf_C2H2_sf"/>
</dbReference>
<evidence type="ECO:0000256" key="3">
    <source>
        <dbReference type="ARBA" id="ARBA00022737"/>
    </source>
</evidence>
<evidence type="ECO:0000256" key="2">
    <source>
        <dbReference type="ARBA" id="ARBA00022723"/>
    </source>
</evidence>
<organism evidence="10 11">
    <name type="scientific">Sinanodonta woodiana</name>
    <name type="common">Chinese pond mussel</name>
    <name type="synonym">Anodonta woodiana</name>
    <dbReference type="NCBI Taxonomy" id="1069815"/>
    <lineage>
        <taxon>Eukaryota</taxon>
        <taxon>Metazoa</taxon>
        <taxon>Spiralia</taxon>
        <taxon>Lophotrochozoa</taxon>
        <taxon>Mollusca</taxon>
        <taxon>Bivalvia</taxon>
        <taxon>Autobranchia</taxon>
        <taxon>Heteroconchia</taxon>
        <taxon>Palaeoheterodonta</taxon>
        <taxon>Unionida</taxon>
        <taxon>Unionoidea</taxon>
        <taxon>Unionidae</taxon>
        <taxon>Unioninae</taxon>
        <taxon>Sinanodonta</taxon>
    </lineage>
</organism>
<evidence type="ECO:0000256" key="8">
    <source>
        <dbReference type="SAM" id="MobiDB-lite"/>
    </source>
</evidence>
<dbReference type="Pfam" id="PF00096">
    <property type="entry name" value="zf-C2H2"/>
    <property type="match status" value="4"/>
</dbReference>
<dbReference type="EMBL" id="JBJQND010000002">
    <property type="protein sequence ID" value="KAL3884750.1"/>
    <property type="molecule type" value="Genomic_DNA"/>
</dbReference>
<feature type="region of interest" description="Disordered" evidence="8">
    <location>
        <begin position="544"/>
        <end position="588"/>
    </location>
</feature>
<proteinExistence type="predicted"/>
<evidence type="ECO:0000256" key="1">
    <source>
        <dbReference type="ARBA" id="ARBA00004123"/>
    </source>
</evidence>
<keyword evidence="11" id="KW-1185">Reference proteome</keyword>
<dbReference type="SUPFAM" id="SSF57667">
    <property type="entry name" value="beta-beta-alpha zinc fingers"/>
    <property type="match status" value="2"/>
</dbReference>